<evidence type="ECO:0000256" key="1">
    <source>
        <dbReference type="ARBA" id="ARBA00009431"/>
    </source>
</evidence>
<dbReference type="Proteomes" id="UP000233551">
    <property type="component" value="Unassembled WGS sequence"/>
</dbReference>
<dbReference type="AlphaFoldDB" id="A0A2I0HH10"/>
<comment type="similarity">
    <text evidence="1">Belongs to the peptidase S10 family.</text>
</comment>
<dbReference type="GO" id="GO:0006508">
    <property type="term" value="P:proteolysis"/>
    <property type="evidence" value="ECO:0007669"/>
    <property type="project" value="InterPro"/>
</dbReference>
<evidence type="ECO:0000313" key="3">
    <source>
        <dbReference type="Proteomes" id="UP000233551"/>
    </source>
</evidence>
<feature type="non-terminal residue" evidence="2">
    <location>
        <position position="1"/>
    </location>
</feature>
<comment type="caution">
    <text evidence="2">The sequence shown here is derived from an EMBL/GenBank/DDBJ whole genome shotgun (WGS) entry which is preliminary data.</text>
</comment>
<evidence type="ECO:0000313" key="2">
    <source>
        <dbReference type="EMBL" id="PKI30958.1"/>
    </source>
</evidence>
<dbReference type="Gene3D" id="3.40.50.1820">
    <property type="entry name" value="alpha/beta hydrolase"/>
    <property type="match status" value="1"/>
</dbReference>
<organism evidence="2 3">
    <name type="scientific">Punica granatum</name>
    <name type="common">Pomegranate</name>
    <dbReference type="NCBI Taxonomy" id="22663"/>
    <lineage>
        <taxon>Eukaryota</taxon>
        <taxon>Viridiplantae</taxon>
        <taxon>Streptophyta</taxon>
        <taxon>Embryophyta</taxon>
        <taxon>Tracheophyta</taxon>
        <taxon>Spermatophyta</taxon>
        <taxon>Magnoliopsida</taxon>
        <taxon>eudicotyledons</taxon>
        <taxon>Gunneridae</taxon>
        <taxon>Pentapetalae</taxon>
        <taxon>rosids</taxon>
        <taxon>malvids</taxon>
        <taxon>Myrtales</taxon>
        <taxon>Lythraceae</taxon>
        <taxon>Punica</taxon>
    </lineage>
</organism>
<protein>
    <submittedName>
        <fullName evidence="2">Uncharacterized protein</fullName>
    </submittedName>
</protein>
<proteinExistence type="inferred from homology"/>
<dbReference type="InterPro" id="IPR029058">
    <property type="entry name" value="AB_hydrolase_fold"/>
</dbReference>
<dbReference type="STRING" id="22663.A0A2I0HH10"/>
<dbReference type="Pfam" id="PF00450">
    <property type="entry name" value="Peptidase_S10"/>
    <property type="match status" value="1"/>
</dbReference>
<dbReference type="SUPFAM" id="SSF53474">
    <property type="entry name" value="alpha/beta-Hydrolases"/>
    <property type="match status" value="1"/>
</dbReference>
<accession>A0A2I0HH10</accession>
<gene>
    <name evidence="2" type="ORF">CRG98_048651</name>
</gene>
<name>A0A2I0HH10_PUNGR</name>
<keyword evidence="3" id="KW-1185">Reference proteome</keyword>
<dbReference type="EMBL" id="PGOL01017678">
    <property type="protein sequence ID" value="PKI30958.1"/>
    <property type="molecule type" value="Genomic_DNA"/>
</dbReference>
<sequence length="55" mass="6196">SSEKITSLPGQPPVSFQQHSGYITIDEKQHRALFYYFAEAETSPTSKPLVLWLNG</sequence>
<dbReference type="InterPro" id="IPR001563">
    <property type="entry name" value="Peptidase_S10"/>
</dbReference>
<reference evidence="2 3" key="1">
    <citation type="submission" date="2017-11" db="EMBL/GenBank/DDBJ databases">
        <title>De-novo sequencing of pomegranate (Punica granatum L.) genome.</title>
        <authorList>
            <person name="Akparov Z."/>
            <person name="Amiraslanov A."/>
            <person name="Hajiyeva S."/>
            <person name="Abbasov M."/>
            <person name="Kaur K."/>
            <person name="Hamwieh A."/>
            <person name="Solovyev V."/>
            <person name="Salamov A."/>
            <person name="Braich B."/>
            <person name="Kosarev P."/>
            <person name="Mahmoud A."/>
            <person name="Hajiyev E."/>
            <person name="Babayeva S."/>
            <person name="Izzatullayeva V."/>
            <person name="Mammadov A."/>
            <person name="Mammadov A."/>
            <person name="Sharifova S."/>
            <person name="Ojaghi J."/>
            <person name="Eynullazada K."/>
            <person name="Bayramov B."/>
            <person name="Abdulazimova A."/>
            <person name="Shahmuradov I."/>
        </authorList>
    </citation>
    <scope>NUCLEOTIDE SEQUENCE [LARGE SCALE GENOMIC DNA]</scope>
    <source>
        <strain evidence="3">cv. AG2017</strain>
        <tissue evidence="2">Leaf</tissue>
    </source>
</reference>
<dbReference type="GO" id="GO:0004185">
    <property type="term" value="F:serine-type carboxypeptidase activity"/>
    <property type="evidence" value="ECO:0007669"/>
    <property type="project" value="InterPro"/>
</dbReference>
<feature type="non-terminal residue" evidence="2">
    <location>
        <position position="55"/>
    </location>
</feature>